<dbReference type="EMBL" id="KK107077">
    <property type="protein sequence ID" value="EZA60586.1"/>
    <property type="molecule type" value="Genomic_DNA"/>
</dbReference>
<feature type="region of interest" description="Disordered" evidence="1">
    <location>
        <begin position="42"/>
        <end position="103"/>
    </location>
</feature>
<gene>
    <name evidence="2" type="ORF">X777_14612</name>
</gene>
<protein>
    <submittedName>
        <fullName evidence="2">Uncharacterized protein</fullName>
    </submittedName>
</protein>
<organism evidence="2 3">
    <name type="scientific">Ooceraea biroi</name>
    <name type="common">Clonal raider ant</name>
    <name type="synonym">Cerapachys biroi</name>
    <dbReference type="NCBI Taxonomy" id="2015173"/>
    <lineage>
        <taxon>Eukaryota</taxon>
        <taxon>Metazoa</taxon>
        <taxon>Ecdysozoa</taxon>
        <taxon>Arthropoda</taxon>
        <taxon>Hexapoda</taxon>
        <taxon>Insecta</taxon>
        <taxon>Pterygota</taxon>
        <taxon>Neoptera</taxon>
        <taxon>Endopterygota</taxon>
        <taxon>Hymenoptera</taxon>
        <taxon>Apocrita</taxon>
        <taxon>Aculeata</taxon>
        <taxon>Formicoidea</taxon>
        <taxon>Formicidae</taxon>
        <taxon>Dorylinae</taxon>
        <taxon>Ooceraea</taxon>
    </lineage>
</organism>
<dbReference type="Proteomes" id="UP000053097">
    <property type="component" value="Unassembled WGS sequence"/>
</dbReference>
<evidence type="ECO:0000313" key="3">
    <source>
        <dbReference type="Proteomes" id="UP000053097"/>
    </source>
</evidence>
<reference evidence="2 3" key="1">
    <citation type="journal article" date="2014" name="Curr. Biol.">
        <title>The genome of the clonal raider ant Cerapachys biroi.</title>
        <authorList>
            <person name="Oxley P.R."/>
            <person name="Ji L."/>
            <person name="Fetter-Pruneda I."/>
            <person name="McKenzie S.K."/>
            <person name="Li C."/>
            <person name="Hu H."/>
            <person name="Zhang G."/>
            <person name="Kronauer D.J."/>
        </authorList>
    </citation>
    <scope>NUCLEOTIDE SEQUENCE [LARGE SCALE GENOMIC DNA]</scope>
</reference>
<feature type="compositionally biased region" description="Basic and acidic residues" evidence="1">
    <location>
        <begin position="77"/>
        <end position="87"/>
    </location>
</feature>
<accession>A0A026WXW7</accession>
<evidence type="ECO:0000313" key="2">
    <source>
        <dbReference type="EMBL" id="EZA60586.1"/>
    </source>
</evidence>
<name>A0A026WXW7_OOCBI</name>
<keyword evidence="3" id="KW-1185">Reference proteome</keyword>
<proteinExistence type="predicted"/>
<evidence type="ECO:0000256" key="1">
    <source>
        <dbReference type="SAM" id="MobiDB-lite"/>
    </source>
</evidence>
<dbReference type="AlphaFoldDB" id="A0A026WXW7"/>
<sequence length="153" mass="16510">MPKRNAMKEKSLAVRDVTMSVTSLPEYPARIVRRKLGRGILEPISSPYDLKPARGISRACSHTRKRSDDAAADESGVSERDTTRKDDGEDDGTVGGLGGGNFVDATFPAGERCSITGHRTERASVRWTETFSKVTGNGSDHALQRTCSTVAAK</sequence>